<dbReference type="EMBL" id="CAKOGL010000022">
    <property type="protein sequence ID" value="CAH2099621.1"/>
    <property type="molecule type" value="Genomic_DNA"/>
</dbReference>
<evidence type="ECO:0000313" key="2">
    <source>
        <dbReference type="EMBL" id="CAH2099621.1"/>
    </source>
</evidence>
<sequence length="82" mass="9449">MSRKRSRLGHEDEMSSKLLEPRSGEEANGTVVNLERSAHTSSNIVQIRSVNKEIFSCEYKNWVEIFKSTQFNKGSVYKELLL</sequence>
<protein>
    <submittedName>
        <fullName evidence="2">Uncharacterized protein</fullName>
    </submittedName>
</protein>
<gene>
    <name evidence="2" type="ORF">EEDITHA_LOCUS14573</name>
</gene>
<proteinExistence type="predicted"/>
<feature type="compositionally biased region" description="Basic and acidic residues" evidence="1">
    <location>
        <begin position="8"/>
        <end position="25"/>
    </location>
</feature>
<dbReference type="AlphaFoldDB" id="A0AAU9UNY3"/>
<reference evidence="2" key="1">
    <citation type="submission" date="2022-03" db="EMBL/GenBank/DDBJ databases">
        <authorList>
            <person name="Tunstrom K."/>
        </authorList>
    </citation>
    <scope>NUCLEOTIDE SEQUENCE</scope>
</reference>
<organism evidence="2 3">
    <name type="scientific">Euphydryas editha</name>
    <name type="common">Edith's checkerspot</name>
    <dbReference type="NCBI Taxonomy" id="104508"/>
    <lineage>
        <taxon>Eukaryota</taxon>
        <taxon>Metazoa</taxon>
        <taxon>Ecdysozoa</taxon>
        <taxon>Arthropoda</taxon>
        <taxon>Hexapoda</taxon>
        <taxon>Insecta</taxon>
        <taxon>Pterygota</taxon>
        <taxon>Neoptera</taxon>
        <taxon>Endopterygota</taxon>
        <taxon>Lepidoptera</taxon>
        <taxon>Glossata</taxon>
        <taxon>Ditrysia</taxon>
        <taxon>Papilionoidea</taxon>
        <taxon>Nymphalidae</taxon>
        <taxon>Nymphalinae</taxon>
        <taxon>Euphydryas</taxon>
    </lineage>
</organism>
<evidence type="ECO:0000256" key="1">
    <source>
        <dbReference type="SAM" id="MobiDB-lite"/>
    </source>
</evidence>
<evidence type="ECO:0000313" key="3">
    <source>
        <dbReference type="Proteomes" id="UP001153954"/>
    </source>
</evidence>
<accession>A0AAU9UNY3</accession>
<name>A0AAU9UNY3_EUPED</name>
<comment type="caution">
    <text evidence="2">The sequence shown here is derived from an EMBL/GenBank/DDBJ whole genome shotgun (WGS) entry which is preliminary data.</text>
</comment>
<keyword evidence="3" id="KW-1185">Reference proteome</keyword>
<feature type="region of interest" description="Disordered" evidence="1">
    <location>
        <begin position="1"/>
        <end position="31"/>
    </location>
</feature>
<dbReference type="Proteomes" id="UP001153954">
    <property type="component" value="Unassembled WGS sequence"/>
</dbReference>